<dbReference type="Pfam" id="PF12833">
    <property type="entry name" value="HTH_18"/>
    <property type="match status" value="1"/>
</dbReference>
<dbReference type="eggNOG" id="COG4753">
    <property type="taxonomic scope" value="Bacteria"/>
</dbReference>
<dbReference type="Pfam" id="PF17853">
    <property type="entry name" value="GGDEF_2"/>
    <property type="match status" value="1"/>
</dbReference>
<dbReference type="GO" id="GO:0043565">
    <property type="term" value="F:sequence-specific DNA binding"/>
    <property type="evidence" value="ECO:0007669"/>
    <property type="project" value="InterPro"/>
</dbReference>
<dbReference type="SMART" id="SM00448">
    <property type="entry name" value="REC"/>
    <property type="match status" value="1"/>
</dbReference>
<keyword evidence="14" id="KW-1185">Reference proteome</keyword>
<evidence type="ECO:0000256" key="4">
    <source>
        <dbReference type="ARBA" id="ARBA00022553"/>
    </source>
</evidence>
<dbReference type="InterPro" id="IPR009057">
    <property type="entry name" value="Homeodomain-like_sf"/>
</dbReference>
<dbReference type="InterPro" id="IPR011006">
    <property type="entry name" value="CheY-like_superfamily"/>
</dbReference>
<comment type="caution">
    <text evidence="13">The sequence shown here is derived from an EMBL/GenBank/DDBJ whole genome shotgun (WGS) entry which is preliminary data.</text>
</comment>
<keyword evidence="4 10" id="KW-0597">Phosphoprotein</keyword>
<keyword evidence="3" id="KW-0963">Cytoplasm</keyword>
<dbReference type="InterPro" id="IPR018060">
    <property type="entry name" value="HTH_AraC"/>
</dbReference>
<keyword evidence="5" id="KW-0902">Two-component regulatory system</keyword>
<dbReference type="EMBL" id="AORV01000035">
    <property type="protein sequence ID" value="EMS71649.1"/>
    <property type="molecule type" value="Genomic_DNA"/>
</dbReference>
<dbReference type="AlphaFoldDB" id="S0FR37"/>
<evidence type="ECO:0000256" key="9">
    <source>
        <dbReference type="ARBA" id="ARBA00024867"/>
    </source>
</evidence>
<evidence type="ECO:0000256" key="1">
    <source>
        <dbReference type="ARBA" id="ARBA00004496"/>
    </source>
</evidence>
<sequence>MIKVILVDDEYLVRVRLKSCVDWNKLGYEIAGEAVNGEDALGLVEEVRPNLAIIDINMPFINGLEFAKIAREKYPEMKIVILTGYSSFEYARAALQAGVVNYLLKPVIRDELEKILCDVNEQITQELQLKENIENLKLNSRERITLLKQRYIQALLEGIQPDNSSEGAEKLQLFCPRLKNAKLAVIVVGIDGLAADGIFENDRELWLFAVSNIFGEIFESENCFEISFDQNNRIVIIVNSFNSEKNNSRVDYITLCETAQKLVKEFLKFTVTVGIGKPYEGLEKISLSYKEAQTALKNKLVLGNDRIIEYEAIEAQKGIPAEPLNFRQNMLINLRLGNISSITEELHKIFTTFIARKLTVESLYMVLSELLLTITTFAGENEINMSEITEQDINISEMINYKESINEIEDFFIDIFGRLVKAHSNKRYMGHTRIVDKVKAYIDKNYSNSDLSLENIASNMSINASHLSNIFKKEAGLSVIEYLTECRMKNAKELIDRGNKKLFEIAELVGFNDPYYFSKCFKKYTGVSASKYFKTK</sequence>
<feature type="modified residue" description="4-aspartylphosphate" evidence="10">
    <location>
        <position position="55"/>
    </location>
</feature>
<accession>S0FR37</accession>
<evidence type="ECO:0000256" key="5">
    <source>
        <dbReference type="ARBA" id="ARBA00023012"/>
    </source>
</evidence>
<dbReference type="Gene3D" id="1.10.10.60">
    <property type="entry name" value="Homeodomain-like"/>
    <property type="match status" value="2"/>
</dbReference>
<dbReference type="InterPro" id="IPR018062">
    <property type="entry name" value="HTH_AraC-typ_CS"/>
</dbReference>
<feature type="domain" description="HTH araC/xylS-type" evidence="11">
    <location>
        <begin position="436"/>
        <end position="535"/>
    </location>
</feature>
<dbReference type="GO" id="GO:0000160">
    <property type="term" value="P:phosphorelay signal transduction system"/>
    <property type="evidence" value="ECO:0007669"/>
    <property type="project" value="UniProtKB-KW"/>
</dbReference>
<dbReference type="GO" id="GO:0003700">
    <property type="term" value="F:DNA-binding transcription factor activity"/>
    <property type="evidence" value="ECO:0007669"/>
    <property type="project" value="InterPro"/>
</dbReference>
<dbReference type="InterPro" id="IPR001789">
    <property type="entry name" value="Sig_transdc_resp-reg_receiver"/>
</dbReference>
<dbReference type="InterPro" id="IPR041522">
    <property type="entry name" value="CdaR_GGDEF"/>
</dbReference>
<evidence type="ECO:0000313" key="14">
    <source>
        <dbReference type="Proteomes" id="UP000014155"/>
    </source>
</evidence>
<dbReference type="InterPro" id="IPR051552">
    <property type="entry name" value="HptR"/>
</dbReference>
<dbReference type="PROSITE" id="PS00041">
    <property type="entry name" value="HTH_ARAC_FAMILY_1"/>
    <property type="match status" value="1"/>
</dbReference>
<dbReference type="PROSITE" id="PS50110">
    <property type="entry name" value="RESPONSE_REGULATORY"/>
    <property type="match status" value="1"/>
</dbReference>
<protein>
    <recommendedName>
        <fullName evidence="2">Stage 0 sporulation protein A homolog</fullName>
    </recommendedName>
</protein>
<feature type="domain" description="Response regulatory" evidence="12">
    <location>
        <begin position="3"/>
        <end position="120"/>
    </location>
</feature>
<dbReference type="CDD" id="cd17536">
    <property type="entry name" value="REC_YesN-like"/>
    <property type="match status" value="1"/>
</dbReference>
<evidence type="ECO:0000256" key="7">
    <source>
        <dbReference type="ARBA" id="ARBA00023125"/>
    </source>
</evidence>
<evidence type="ECO:0000256" key="6">
    <source>
        <dbReference type="ARBA" id="ARBA00023015"/>
    </source>
</evidence>
<evidence type="ECO:0000256" key="10">
    <source>
        <dbReference type="PROSITE-ProRule" id="PRU00169"/>
    </source>
</evidence>
<evidence type="ECO:0000313" key="13">
    <source>
        <dbReference type="EMBL" id="EMS71649.1"/>
    </source>
</evidence>
<evidence type="ECO:0000256" key="3">
    <source>
        <dbReference type="ARBA" id="ARBA00022490"/>
    </source>
</evidence>
<dbReference type="PANTHER" id="PTHR42713">
    <property type="entry name" value="HISTIDINE KINASE-RELATED"/>
    <property type="match status" value="1"/>
</dbReference>
<dbReference type="STRING" id="1195236.CTER_2497"/>
<gene>
    <name evidence="13" type="ORF">CTER_2497</name>
</gene>
<evidence type="ECO:0000256" key="2">
    <source>
        <dbReference type="ARBA" id="ARBA00018672"/>
    </source>
</evidence>
<comment type="function">
    <text evidence="9">May play the central regulatory role in sporulation. It may be an element of the effector pathway responsible for the activation of sporulation genes in response to nutritional stress. Spo0A may act in concert with spo0H (a sigma factor) to control the expression of some genes that are critical to the sporulation process.</text>
</comment>
<dbReference type="PANTHER" id="PTHR42713:SF3">
    <property type="entry name" value="TRANSCRIPTIONAL REGULATORY PROTEIN HPTR"/>
    <property type="match status" value="1"/>
</dbReference>
<evidence type="ECO:0000256" key="8">
    <source>
        <dbReference type="ARBA" id="ARBA00023163"/>
    </source>
</evidence>
<dbReference type="RefSeq" id="WP_004626002.1">
    <property type="nucleotide sequence ID" value="NZ_AORV01000035.1"/>
</dbReference>
<organism evidence="13 14">
    <name type="scientific">Ruminiclostridium cellobioparum subsp. termitidis CT1112</name>
    <dbReference type="NCBI Taxonomy" id="1195236"/>
    <lineage>
        <taxon>Bacteria</taxon>
        <taxon>Bacillati</taxon>
        <taxon>Bacillota</taxon>
        <taxon>Clostridia</taxon>
        <taxon>Eubacteriales</taxon>
        <taxon>Oscillospiraceae</taxon>
        <taxon>Ruminiclostridium</taxon>
    </lineage>
</organism>
<dbReference type="SMART" id="SM00342">
    <property type="entry name" value="HTH_ARAC"/>
    <property type="match status" value="1"/>
</dbReference>
<name>S0FR37_RUMCE</name>
<dbReference type="PATRIC" id="fig|1195236.3.peg.2812"/>
<evidence type="ECO:0000259" key="11">
    <source>
        <dbReference type="PROSITE" id="PS01124"/>
    </source>
</evidence>
<keyword evidence="6" id="KW-0805">Transcription regulation</keyword>
<dbReference type="SUPFAM" id="SSF46689">
    <property type="entry name" value="Homeodomain-like"/>
    <property type="match status" value="2"/>
</dbReference>
<dbReference type="GO" id="GO:0005737">
    <property type="term" value="C:cytoplasm"/>
    <property type="evidence" value="ECO:0007669"/>
    <property type="project" value="UniProtKB-SubCell"/>
</dbReference>
<proteinExistence type="predicted"/>
<dbReference type="PROSITE" id="PS01124">
    <property type="entry name" value="HTH_ARAC_FAMILY_2"/>
    <property type="match status" value="1"/>
</dbReference>
<dbReference type="Pfam" id="PF00072">
    <property type="entry name" value="Response_reg"/>
    <property type="match status" value="1"/>
</dbReference>
<comment type="subcellular location">
    <subcellularLocation>
        <location evidence="1">Cytoplasm</location>
    </subcellularLocation>
</comment>
<dbReference type="Proteomes" id="UP000014155">
    <property type="component" value="Unassembled WGS sequence"/>
</dbReference>
<evidence type="ECO:0000259" key="12">
    <source>
        <dbReference type="PROSITE" id="PS50110"/>
    </source>
</evidence>
<keyword evidence="7" id="KW-0238">DNA-binding</keyword>
<keyword evidence="8" id="KW-0804">Transcription</keyword>
<dbReference type="SUPFAM" id="SSF52172">
    <property type="entry name" value="CheY-like"/>
    <property type="match status" value="1"/>
</dbReference>
<dbReference type="eggNOG" id="COG2207">
    <property type="taxonomic scope" value="Bacteria"/>
</dbReference>
<reference evidence="13 14" key="1">
    <citation type="journal article" date="2013" name="Genome Announc.">
        <title>Draft Genome Sequence of the Cellulolytic, Mesophilic, Anaerobic Bacterium Clostridium termitidis Strain CT1112 (DSM 5398).</title>
        <authorList>
            <person name="Lal S."/>
            <person name="Ramachandran U."/>
            <person name="Zhang X."/>
            <person name="Munir R."/>
            <person name="Sparling R."/>
            <person name="Levin D.B."/>
        </authorList>
    </citation>
    <scope>NUCLEOTIDE SEQUENCE [LARGE SCALE GENOMIC DNA]</scope>
    <source>
        <strain evidence="13 14">CT1112</strain>
    </source>
</reference>
<dbReference type="Gene3D" id="3.40.50.2300">
    <property type="match status" value="1"/>
</dbReference>